<organism evidence="3 4">
    <name type="scientific">Artemisia annua</name>
    <name type="common">Sweet wormwood</name>
    <dbReference type="NCBI Taxonomy" id="35608"/>
    <lineage>
        <taxon>Eukaryota</taxon>
        <taxon>Viridiplantae</taxon>
        <taxon>Streptophyta</taxon>
        <taxon>Embryophyta</taxon>
        <taxon>Tracheophyta</taxon>
        <taxon>Spermatophyta</taxon>
        <taxon>Magnoliopsida</taxon>
        <taxon>eudicotyledons</taxon>
        <taxon>Gunneridae</taxon>
        <taxon>Pentapetalae</taxon>
        <taxon>asterids</taxon>
        <taxon>campanulids</taxon>
        <taxon>Asterales</taxon>
        <taxon>Asteraceae</taxon>
        <taxon>Asteroideae</taxon>
        <taxon>Anthemideae</taxon>
        <taxon>Artemisiinae</taxon>
        <taxon>Artemisia</taxon>
    </lineage>
</organism>
<dbReference type="AlphaFoldDB" id="A0A2U1KPB0"/>
<dbReference type="Pfam" id="PF12776">
    <property type="entry name" value="Myb_DNA-bind_3"/>
    <property type="match status" value="1"/>
</dbReference>
<evidence type="ECO:0000259" key="2">
    <source>
        <dbReference type="Pfam" id="PF12776"/>
    </source>
</evidence>
<feature type="region of interest" description="Disordered" evidence="1">
    <location>
        <begin position="148"/>
        <end position="167"/>
    </location>
</feature>
<dbReference type="EMBL" id="PKPP01015542">
    <property type="protein sequence ID" value="PWA38523.1"/>
    <property type="molecule type" value="Genomic_DNA"/>
</dbReference>
<gene>
    <name evidence="3" type="ORF">CTI12_AA580830</name>
</gene>
<comment type="caution">
    <text evidence="3">The sequence shown here is derived from an EMBL/GenBank/DDBJ whole genome shotgun (WGS) entry which is preliminary data.</text>
</comment>
<dbReference type="InterPro" id="IPR024752">
    <property type="entry name" value="Myb/SANT-like_dom"/>
</dbReference>
<reference evidence="3 4" key="1">
    <citation type="journal article" date="2018" name="Mol. Plant">
        <title>The genome of Artemisia annua provides insight into the evolution of Asteraceae family and artemisinin biosynthesis.</title>
        <authorList>
            <person name="Shen Q."/>
            <person name="Zhang L."/>
            <person name="Liao Z."/>
            <person name="Wang S."/>
            <person name="Yan T."/>
            <person name="Shi P."/>
            <person name="Liu M."/>
            <person name="Fu X."/>
            <person name="Pan Q."/>
            <person name="Wang Y."/>
            <person name="Lv Z."/>
            <person name="Lu X."/>
            <person name="Zhang F."/>
            <person name="Jiang W."/>
            <person name="Ma Y."/>
            <person name="Chen M."/>
            <person name="Hao X."/>
            <person name="Li L."/>
            <person name="Tang Y."/>
            <person name="Lv G."/>
            <person name="Zhou Y."/>
            <person name="Sun X."/>
            <person name="Brodelius P.E."/>
            <person name="Rose J.K.C."/>
            <person name="Tang K."/>
        </authorList>
    </citation>
    <scope>NUCLEOTIDE SEQUENCE [LARGE SCALE GENOMIC DNA]</scope>
    <source>
        <strain evidence="4">cv. Huhao1</strain>
        <tissue evidence="3">Leaf</tissue>
    </source>
</reference>
<dbReference type="Proteomes" id="UP000245207">
    <property type="component" value="Unassembled WGS sequence"/>
</dbReference>
<feature type="compositionally biased region" description="Basic and acidic residues" evidence="1">
    <location>
        <begin position="153"/>
        <end position="167"/>
    </location>
</feature>
<name>A0A2U1KPB0_ARTAN</name>
<sequence>MQQETMAKKDGTTAKQLVWTHQMDDAFIEAMLKEKENGNRLDGSFTSQAYTNMVEELSKSLKLEIRKVHLQNRLKTLKAHFYQYNDIFRGASLSGFSWDPITKLMNAEDEVWEALIKEKPEAAKLRTKPIRHYNEMLELFAKDRATGEGSVTAKEKNNRMKQNEKTTETVDELDETDQLFENNDIGIENFSKCDDVKVTSEVKAPVKITPKSKKRKLEEEDVFISKITSSLDNISSAIDRSTKAMENSRPHVYSEGEIYKLLELMGLKKHEIPSAYIFLVDHPDKTRALFAAPNEMRLSILATMMT</sequence>
<dbReference type="PANTHER" id="PTHR46929">
    <property type="entry name" value="EXPRESSED PROTEIN"/>
    <property type="match status" value="1"/>
</dbReference>
<keyword evidence="4" id="KW-1185">Reference proteome</keyword>
<dbReference type="PANTHER" id="PTHR46929:SF4">
    <property type="entry name" value="MYB_SANT-LIKE DOMAIN-CONTAINING PROTEIN"/>
    <property type="match status" value="1"/>
</dbReference>
<protein>
    <submittedName>
        <fullName evidence="3">Myb/SANT-like domain-containing protein</fullName>
    </submittedName>
</protein>
<evidence type="ECO:0000313" key="4">
    <source>
        <dbReference type="Proteomes" id="UP000245207"/>
    </source>
</evidence>
<evidence type="ECO:0000313" key="3">
    <source>
        <dbReference type="EMBL" id="PWA38523.1"/>
    </source>
</evidence>
<proteinExistence type="predicted"/>
<dbReference type="OrthoDB" id="1434562at2759"/>
<feature type="domain" description="Myb/SANT-like" evidence="2">
    <location>
        <begin position="19"/>
        <end position="114"/>
    </location>
</feature>
<evidence type="ECO:0000256" key="1">
    <source>
        <dbReference type="SAM" id="MobiDB-lite"/>
    </source>
</evidence>
<accession>A0A2U1KPB0</accession>